<protein>
    <submittedName>
        <fullName evidence="2">Uncharacterized protein</fullName>
    </submittedName>
</protein>
<evidence type="ECO:0000256" key="1">
    <source>
        <dbReference type="SAM" id="MobiDB-lite"/>
    </source>
</evidence>
<feature type="compositionally biased region" description="Basic and acidic residues" evidence="1">
    <location>
        <begin position="1"/>
        <end position="10"/>
    </location>
</feature>
<dbReference type="AlphaFoldDB" id="A0A8X8CEE0"/>
<feature type="region of interest" description="Disordered" evidence="1">
    <location>
        <begin position="1"/>
        <end position="24"/>
    </location>
</feature>
<evidence type="ECO:0000313" key="2">
    <source>
        <dbReference type="EMBL" id="KAG6759186.1"/>
    </source>
</evidence>
<organism evidence="2 3">
    <name type="scientific">Populus tomentosa</name>
    <name type="common">Chinese white poplar</name>
    <dbReference type="NCBI Taxonomy" id="118781"/>
    <lineage>
        <taxon>Eukaryota</taxon>
        <taxon>Viridiplantae</taxon>
        <taxon>Streptophyta</taxon>
        <taxon>Embryophyta</taxon>
        <taxon>Tracheophyta</taxon>
        <taxon>Spermatophyta</taxon>
        <taxon>Magnoliopsida</taxon>
        <taxon>eudicotyledons</taxon>
        <taxon>Gunneridae</taxon>
        <taxon>Pentapetalae</taxon>
        <taxon>rosids</taxon>
        <taxon>fabids</taxon>
        <taxon>Malpighiales</taxon>
        <taxon>Salicaceae</taxon>
        <taxon>Saliceae</taxon>
        <taxon>Populus</taxon>
    </lineage>
</organism>
<proteinExistence type="predicted"/>
<dbReference type="OrthoDB" id="640742at2759"/>
<gene>
    <name evidence="2" type="ORF">POTOM_035655</name>
</gene>
<reference evidence="2" key="1">
    <citation type="journal article" date="2020" name="bioRxiv">
        <title>Hybrid origin of Populus tomentosa Carr. identified through genome sequencing and phylogenomic analysis.</title>
        <authorList>
            <person name="An X."/>
            <person name="Gao K."/>
            <person name="Chen Z."/>
            <person name="Li J."/>
            <person name="Yang X."/>
            <person name="Yang X."/>
            <person name="Zhou J."/>
            <person name="Guo T."/>
            <person name="Zhao T."/>
            <person name="Huang S."/>
            <person name="Miao D."/>
            <person name="Khan W.U."/>
            <person name="Rao P."/>
            <person name="Ye M."/>
            <person name="Lei B."/>
            <person name="Liao W."/>
            <person name="Wang J."/>
            <person name="Ji L."/>
            <person name="Li Y."/>
            <person name="Guo B."/>
            <person name="Mustafa N.S."/>
            <person name="Li S."/>
            <person name="Yun Q."/>
            <person name="Keller S.R."/>
            <person name="Mao J."/>
            <person name="Zhang R."/>
            <person name="Strauss S.H."/>
        </authorList>
    </citation>
    <scope>NUCLEOTIDE SEQUENCE</scope>
    <source>
        <strain evidence="2">GM15</strain>
        <tissue evidence="2">Leaf</tissue>
    </source>
</reference>
<accession>A0A8X8CEE0</accession>
<sequence>MAGEIEKDSLASEAPYAPVTHERSVRHDLDDKIPKPCKSSPLLLHLFQVILHYHEGKKQGLCFFINLCSI</sequence>
<comment type="caution">
    <text evidence="2">The sequence shown here is derived from an EMBL/GenBank/DDBJ whole genome shotgun (WGS) entry which is preliminary data.</text>
</comment>
<dbReference type="EMBL" id="JAAWWB010000019">
    <property type="protein sequence ID" value="KAG6759186.1"/>
    <property type="molecule type" value="Genomic_DNA"/>
</dbReference>
<keyword evidence="3" id="KW-1185">Reference proteome</keyword>
<evidence type="ECO:0000313" key="3">
    <source>
        <dbReference type="Proteomes" id="UP000886885"/>
    </source>
</evidence>
<dbReference type="Proteomes" id="UP000886885">
    <property type="component" value="Chromosome 10A"/>
</dbReference>
<name>A0A8X8CEE0_POPTO</name>